<dbReference type="EMBL" id="BGPR01032982">
    <property type="protein sequence ID" value="GBO06737.1"/>
    <property type="molecule type" value="Genomic_DNA"/>
</dbReference>
<evidence type="ECO:0000313" key="3">
    <source>
        <dbReference type="EMBL" id="GBO07608.1"/>
    </source>
</evidence>
<dbReference type="EMBL" id="BGPR01033603">
    <property type="protein sequence ID" value="GBO07608.1"/>
    <property type="molecule type" value="Genomic_DNA"/>
</dbReference>
<feature type="non-terminal residue" evidence="4">
    <location>
        <position position="44"/>
    </location>
</feature>
<organism evidence="4 5">
    <name type="scientific">Araneus ventricosus</name>
    <name type="common">Orbweaver spider</name>
    <name type="synonym">Epeira ventricosa</name>
    <dbReference type="NCBI Taxonomy" id="182803"/>
    <lineage>
        <taxon>Eukaryota</taxon>
        <taxon>Metazoa</taxon>
        <taxon>Ecdysozoa</taxon>
        <taxon>Arthropoda</taxon>
        <taxon>Chelicerata</taxon>
        <taxon>Arachnida</taxon>
        <taxon>Araneae</taxon>
        <taxon>Araneomorphae</taxon>
        <taxon>Entelegynae</taxon>
        <taxon>Araneoidea</taxon>
        <taxon>Araneidae</taxon>
        <taxon>Araneus</taxon>
    </lineage>
</organism>
<reference evidence="4 5" key="1">
    <citation type="journal article" date="2019" name="Sci. Rep.">
        <title>Orb-weaving spider Araneus ventricosus genome elucidates the spidroin gene catalogue.</title>
        <authorList>
            <person name="Kono N."/>
            <person name="Nakamura H."/>
            <person name="Ohtoshi R."/>
            <person name="Moran D.A.P."/>
            <person name="Shinohara A."/>
            <person name="Yoshida Y."/>
            <person name="Fujiwara M."/>
            <person name="Mori M."/>
            <person name="Tomita M."/>
            <person name="Arakawa K."/>
        </authorList>
    </citation>
    <scope>NUCLEOTIDE SEQUENCE [LARGE SCALE GENOMIC DNA]</scope>
</reference>
<name>A0A4Y2U7T3_ARAVE</name>
<dbReference type="Proteomes" id="UP000499080">
    <property type="component" value="Unassembled WGS sequence"/>
</dbReference>
<proteinExistence type="predicted"/>
<gene>
    <name evidence="2" type="ORF">AVEN_169176_1</name>
    <name evidence="3" type="ORF">AVEN_229157_1</name>
    <name evidence="1" type="ORF">AVEN_262033_1</name>
    <name evidence="4" type="ORF">AVEN_82208_1</name>
</gene>
<evidence type="ECO:0000313" key="2">
    <source>
        <dbReference type="EMBL" id="GBO07576.1"/>
    </source>
</evidence>
<accession>A0A4Y2U7T3</accession>
<evidence type="ECO:0000313" key="1">
    <source>
        <dbReference type="EMBL" id="GBO06737.1"/>
    </source>
</evidence>
<protein>
    <submittedName>
        <fullName evidence="4">Uncharacterized protein</fullName>
    </submittedName>
</protein>
<keyword evidence="5" id="KW-1185">Reference proteome</keyword>
<dbReference type="EMBL" id="BGPR01033578">
    <property type="protein sequence ID" value="GBO07576.1"/>
    <property type="molecule type" value="Genomic_DNA"/>
</dbReference>
<dbReference type="AlphaFoldDB" id="A0A4Y2U7T3"/>
<evidence type="ECO:0000313" key="4">
    <source>
        <dbReference type="EMBL" id="GBO07620.1"/>
    </source>
</evidence>
<comment type="caution">
    <text evidence="4">The sequence shown here is derived from an EMBL/GenBank/DDBJ whole genome shotgun (WGS) entry which is preliminary data.</text>
</comment>
<evidence type="ECO:0000313" key="5">
    <source>
        <dbReference type="Proteomes" id="UP000499080"/>
    </source>
</evidence>
<sequence length="44" mass="5476">MEHRVVFHSERQKRVKLEFQHELTTVLGKRKVNERFQKLHSLIY</sequence>
<dbReference type="EMBL" id="BGPR01033616">
    <property type="protein sequence ID" value="GBO07620.1"/>
    <property type="molecule type" value="Genomic_DNA"/>
</dbReference>